<keyword evidence="1" id="KW-0067">ATP-binding</keyword>
<comment type="caution">
    <text evidence="1">The sequence shown here is derived from an EMBL/GenBank/DDBJ whole genome shotgun (WGS) entry which is preliminary data.</text>
</comment>
<keyword evidence="2" id="KW-1185">Reference proteome</keyword>
<organism evidence="1 2">
    <name type="scientific">Dendronalium phyllosphericum CENA369</name>
    <dbReference type="NCBI Taxonomy" id="1725256"/>
    <lineage>
        <taxon>Bacteria</taxon>
        <taxon>Bacillati</taxon>
        <taxon>Cyanobacteriota</taxon>
        <taxon>Cyanophyceae</taxon>
        <taxon>Nostocales</taxon>
        <taxon>Nostocaceae</taxon>
        <taxon>Dendronalium</taxon>
        <taxon>Dendronalium phyllosphericum</taxon>
    </lineage>
</organism>
<evidence type="ECO:0000313" key="2">
    <source>
        <dbReference type="Proteomes" id="UP000662314"/>
    </source>
</evidence>
<dbReference type="GO" id="GO:0005524">
    <property type="term" value="F:ATP binding"/>
    <property type="evidence" value="ECO:0007669"/>
    <property type="project" value="UniProtKB-KW"/>
</dbReference>
<sequence>MGIQPHANRDCCCISLSILDSQAIAFIGRNSAGRSTIIKMLTSILQRTSRTVKLWICYLVAD</sequence>
<dbReference type="AlphaFoldDB" id="A0A8J7LGX1"/>
<reference evidence="1 2" key="1">
    <citation type="journal article" date="2021" name="Int. J. Syst. Evol. Microbiol.">
        <title>Amazonocrinis nigriterrae gen. nov., sp. nov., Atlanticothrix silvestris gen. nov., sp. nov. and Dendronalium phyllosphericum gen. nov., sp. nov., nostocacean cyanobacteria from Brazilian environments.</title>
        <authorList>
            <person name="Alvarenga D.O."/>
            <person name="Andreote A.P.D."/>
            <person name="Branco L.H.Z."/>
            <person name="Delbaje E."/>
            <person name="Cruz R.B."/>
            <person name="Varani A.M."/>
            <person name="Fiore M.F."/>
        </authorList>
    </citation>
    <scope>NUCLEOTIDE SEQUENCE [LARGE SCALE GENOMIC DNA]</scope>
    <source>
        <strain evidence="1 2">CENA369</strain>
    </source>
</reference>
<protein>
    <submittedName>
        <fullName evidence="1">ATP-binding cassette domain-containing protein</fullName>
    </submittedName>
</protein>
<dbReference type="Proteomes" id="UP000662314">
    <property type="component" value="Unassembled WGS sequence"/>
</dbReference>
<name>A0A8J7LGX1_9NOST</name>
<gene>
    <name evidence="1" type="ORF">I8752_31825</name>
</gene>
<keyword evidence="1" id="KW-0547">Nucleotide-binding</keyword>
<accession>A0A8J7LGX1</accession>
<dbReference type="InterPro" id="IPR027417">
    <property type="entry name" value="P-loop_NTPase"/>
</dbReference>
<dbReference type="EMBL" id="JAECZA010000289">
    <property type="protein sequence ID" value="MBH8577477.1"/>
    <property type="molecule type" value="Genomic_DNA"/>
</dbReference>
<proteinExistence type="predicted"/>
<dbReference type="SUPFAM" id="SSF52540">
    <property type="entry name" value="P-loop containing nucleoside triphosphate hydrolases"/>
    <property type="match status" value="1"/>
</dbReference>
<evidence type="ECO:0000313" key="1">
    <source>
        <dbReference type="EMBL" id="MBH8577477.1"/>
    </source>
</evidence>
<dbReference type="Gene3D" id="3.40.50.300">
    <property type="entry name" value="P-loop containing nucleotide triphosphate hydrolases"/>
    <property type="match status" value="1"/>
</dbReference>